<dbReference type="PATRIC" id="fig|1915.4.peg.9155"/>
<sequence>MAAVASGAVPELSCYTTNLVAYLDRGTPGAARRLADAVRLAVRTDLPDGLLAFSHHRRFDGDDAGGGDADGGGWELAYRSSADWRDARSRLAEEIAAHGSVLAVGNTRMMPWSPQFGRTAVPHWCLLEGRADGRWRLADHFSALLPEGEHRPRTARLTDAELRDVLTPVRDAPPEVVLRDVHAFGVPVSLPSPAHYRWLVRQERTARPPGPGTRLTESPGPGTWLTDPAEVLGYLSERLPEDVRALTVHADDLWAASRHLRHRAAVLSAAELVPEDPATDRGWAELPRALRFAALSAARGRARPDVVARAFDNLIEATTRRAVSHP</sequence>
<reference evidence="1 2" key="1">
    <citation type="submission" date="2016-07" db="EMBL/GenBank/DDBJ databases">
        <title>Enhancement of antibiotic productionsby engineered nitrateutilization in actinobacteria.</title>
        <authorList>
            <person name="Meng S.C."/>
        </authorList>
    </citation>
    <scope>NUCLEOTIDE SEQUENCE [LARGE SCALE GENOMIC DNA]</scope>
    <source>
        <strain evidence="1 2">NRRL 2936</strain>
    </source>
</reference>
<gene>
    <name evidence="1" type="ORF">SLINC_8314</name>
</gene>
<dbReference type="STRING" id="1915.SLINC_8314"/>
<dbReference type="KEGG" id="sls:SLINC_8314"/>
<protein>
    <submittedName>
        <fullName evidence="1">Uncharacterized protein</fullName>
    </submittedName>
</protein>
<dbReference type="Proteomes" id="UP000092598">
    <property type="component" value="Chromosome"/>
</dbReference>
<proteinExistence type="predicted"/>
<organism evidence="1 2">
    <name type="scientific">Streptomyces lincolnensis</name>
    <dbReference type="NCBI Taxonomy" id="1915"/>
    <lineage>
        <taxon>Bacteria</taxon>
        <taxon>Bacillati</taxon>
        <taxon>Actinomycetota</taxon>
        <taxon>Actinomycetes</taxon>
        <taxon>Kitasatosporales</taxon>
        <taxon>Streptomycetaceae</taxon>
        <taxon>Streptomyces</taxon>
    </lineage>
</organism>
<evidence type="ECO:0000313" key="2">
    <source>
        <dbReference type="Proteomes" id="UP000092598"/>
    </source>
</evidence>
<dbReference type="RefSeq" id="WP_067444068.1">
    <property type="nucleotide sequence ID" value="NZ_CP016438.1"/>
</dbReference>
<name>A0A1B1MPN0_STRLN</name>
<accession>A0A1B1MPN0</accession>
<dbReference type="AlphaFoldDB" id="A0A1B1MPN0"/>
<dbReference type="EMBL" id="CP016438">
    <property type="protein sequence ID" value="ANS70538.1"/>
    <property type="molecule type" value="Genomic_DNA"/>
</dbReference>
<evidence type="ECO:0000313" key="1">
    <source>
        <dbReference type="EMBL" id="ANS70538.1"/>
    </source>
</evidence>
<keyword evidence="2" id="KW-1185">Reference proteome</keyword>